<gene>
    <name evidence="2" type="ORF">BS47DRAFT_1376510</name>
</gene>
<keyword evidence="3" id="KW-1185">Reference proteome</keyword>
<feature type="compositionally biased region" description="Basic and acidic residues" evidence="1">
    <location>
        <begin position="211"/>
        <end position="221"/>
    </location>
</feature>
<dbReference type="OrthoDB" id="9332038at2759"/>
<feature type="compositionally biased region" description="Polar residues" evidence="1">
    <location>
        <begin position="1121"/>
        <end position="1140"/>
    </location>
</feature>
<feature type="region of interest" description="Disordered" evidence="1">
    <location>
        <begin position="1027"/>
        <end position="1140"/>
    </location>
</feature>
<feature type="compositionally biased region" description="Low complexity" evidence="1">
    <location>
        <begin position="538"/>
        <end position="558"/>
    </location>
</feature>
<feature type="compositionally biased region" description="Basic and acidic residues" evidence="1">
    <location>
        <begin position="343"/>
        <end position="352"/>
    </location>
</feature>
<feature type="compositionally biased region" description="Polar residues" evidence="1">
    <location>
        <begin position="919"/>
        <end position="932"/>
    </location>
</feature>
<reference evidence="2" key="1">
    <citation type="journal article" date="2020" name="Nat. Commun.">
        <title>Large-scale genome sequencing of mycorrhizal fungi provides insights into the early evolution of symbiotic traits.</title>
        <authorList>
            <person name="Miyauchi S."/>
            <person name="Kiss E."/>
            <person name="Kuo A."/>
            <person name="Drula E."/>
            <person name="Kohler A."/>
            <person name="Sanchez-Garcia M."/>
            <person name="Morin E."/>
            <person name="Andreopoulos B."/>
            <person name="Barry K.W."/>
            <person name="Bonito G."/>
            <person name="Buee M."/>
            <person name="Carver A."/>
            <person name="Chen C."/>
            <person name="Cichocki N."/>
            <person name="Clum A."/>
            <person name="Culley D."/>
            <person name="Crous P.W."/>
            <person name="Fauchery L."/>
            <person name="Girlanda M."/>
            <person name="Hayes R.D."/>
            <person name="Keri Z."/>
            <person name="LaButti K."/>
            <person name="Lipzen A."/>
            <person name="Lombard V."/>
            <person name="Magnuson J."/>
            <person name="Maillard F."/>
            <person name="Murat C."/>
            <person name="Nolan M."/>
            <person name="Ohm R.A."/>
            <person name="Pangilinan J."/>
            <person name="Pereira M.F."/>
            <person name="Perotto S."/>
            <person name="Peter M."/>
            <person name="Pfister S."/>
            <person name="Riley R."/>
            <person name="Sitrit Y."/>
            <person name="Stielow J.B."/>
            <person name="Szollosi G."/>
            <person name="Zifcakova L."/>
            <person name="Stursova M."/>
            <person name="Spatafora J.W."/>
            <person name="Tedersoo L."/>
            <person name="Vaario L.M."/>
            <person name="Yamada A."/>
            <person name="Yan M."/>
            <person name="Wang P."/>
            <person name="Xu J."/>
            <person name="Bruns T."/>
            <person name="Baldrian P."/>
            <person name="Vilgalys R."/>
            <person name="Dunand C."/>
            <person name="Henrissat B."/>
            <person name="Grigoriev I.V."/>
            <person name="Hibbett D."/>
            <person name="Nagy L.G."/>
            <person name="Martin F.M."/>
        </authorList>
    </citation>
    <scope>NUCLEOTIDE SEQUENCE</scope>
    <source>
        <strain evidence="2">UP504</strain>
    </source>
</reference>
<feature type="compositionally biased region" description="Basic and acidic residues" evidence="1">
    <location>
        <begin position="369"/>
        <end position="379"/>
    </location>
</feature>
<feature type="compositionally biased region" description="Low complexity" evidence="1">
    <location>
        <begin position="1096"/>
        <end position="1111"/>
    </location>
</feature>
<feature type="compositionally biased region" description="Low complexity" evidence="1">
    <location>
        <begin position="883"/>
        <end position="897"/>
    </location>
</feature>
<evidence type="ECO:0000313" key="2">
    <source>
        <dbReference type="EMBL" id="KAF9514476.1"/>
    </source>
</evidence>
<feature type="compositionally biased region" description="Basic and acidic residues" evidence="1">
    <location>
        <begin position="967"/>
        <end position="996"/>
    </location>
</feature>
<evidence type="ECO:0000256" key="1">
    <source>
        <dbReference type="SAM" id="MobiDB-lite"/>
    </source>
</evidence>
<feature type="compositionally biased region" description="Polar residues" evidence="1">
    <location>
        <begin position="293"/>
        <end position="318"/>
    </location>
</feature>
<evidence type="ECO:0000313" key="3">
    <source>
        <dbReference type="Proteomes" id="UP000886523"/>
    </source>
</evidence>
<feature type="compositionally biased region" description="Basic and acidic residues" evidence="1">
    <location>
        <begin position="393"/>
        <end position="405"/>
    </location>
</feature>
<comment type="caution">
    <text evidence="2">The sequence shown here is derived from an EMBL/GenBank/DDBJ whole genome shotgun (WGS) entry which is preliminary data.</text>
</comment>
<proteinExistence type="predicted"/>
<feature type="non-terminal residue" evidence="2">
    <location>
        <position position="1179"/>
    </location>
</feature>
<accession>A0A9P6DTN0</accession>
<name>A0A9P6DTN0_9AGAM</name>
<feature type="compositionally biased region" description="Basic and acidic residues" evidence="1">
    <location>
        <begin position="560"/>
        <end position="572"/>
    </location>
</feature>
<feature type="compositionally biased region" description="Basic and acidic residues" evidence="1">
    <location>
        <begin position="70"/>
        <end position="92"/>
    </location>
</feature>
<dbReference type="EMBL" id="MU128960">
    <property type="protein sequence ID" value="KAF9514476.1"/>
    <property type="molecule type" value="Genomic_DNA"/>
</dbReference>
<feature type="compositionally biased region" description="Low complexity" evidence="1">
    <location>
        <begin position="847"/>
        <end position="864"/>
    </location>
</feature>
<feature type="compositionally biased region" description="Low complexity" evidence="1">
    <location>
        <begin position="319"/>
        <end position="333"/>
    </location>
</feature>
<sequence>MQYDPELTLMRMSPGLRIEHSFDDTLKGRLLDVSPPSSRMSGLTSDSENGAPPMDKGKRRELPPIPGPDSTRESPNDDHDTSNWQQDHDQLPREPAPSPSPRSGHRDKPPPLQISVTPSDSSDRERTSSSSASSSLDPYYFSIPSPSEPTTLIPALPDAPNDTPRTHRSSSSKRSSILDPMTPARDPASIDRRVLVGVGELATPRWATGPRDWRGDSRPESPVDPDPTTGEDASLPRRPNGLGGHPDTDDEPVPPPRSYQAGRHRFSIAEESGGEEILYKPPVPRERSHRISETSSVDTHVSYTGSNDTVTGSPVPTDSSLSSSGAALAPPSAFHTIPKAKKRTSEEFERDQFGALISKVNGSSLSVQSDRDNEQDERIPRKHRSLGLGAPVSHKDKPRDRRRTDSTGLSISSGGGAAKPSRPHHSQQSSTSSQDVRRVFTDFPQLPQSSSSTNLLPQLFRSPSESLPGLTSGSAETKQSMPSHHSSPSVAHSLLRGTQEGWSGMDDSSTTEALRKLDGIHGRALRARSSIGSGGLASAGSRTNSRPGTPGTKGATTGWDGREALVNGREKSIQPSTPDPDLSQASQTSNGEVFSDTGDYVVAGGEEFGVTSPVPSNVPVKHFNKEPHTPGSARSSYGLKRGSTSSTSVTTGTPTTTASSRDSVTLSTTTSATSASALSHRHSGGKLRRGSAGSDISSVHSSDFANHKDRVAALASGEVAEDSDTVRIPPVPPLPKAYQSPQANSFAIPPLPSRGGIPSGPSTPADDFDRRGLSKKWSFSSALNLKMPSSPSSKDHSTKSPFHPGHHEVCAAARVMKRGPPILGRSLTPRSPRPIPKSPERSERPAPSRSETSSSASTQTTSQAVPVTSPPAKSLPSSRRLTPSNIPFFRRSSSSSIQVSATTDSPPLPPLPHHAPSASISTNASKSASNHSLDLVPSPSPIQPSAQATRKSSVLSLLKGSASRKSIISEKSDGGKAKEKEDSSKEKRDEKDRSESRISILMGRKRGKVVSPHYVQLPPMLMSALPSATAHRVATLKSRDSVSSMPPPASVPRGRPSTSGVGVTPRSPGAKTSDSSLRSTRHNLPPIAGSPSVGTLGHASSSSHPPLSGASRNPTKIPRISSRTSTLHSPASTMKPSTLLSTRRASLVISNSNNLGSFSGKSELDVPPSPHASFVSDFG</sequence>
<protein>
    <submittedName>
        <fullName evidence="2">Uncharacterized protein</fullName>
    </submittedName>
</protein>
<feature type="region of interest" description="Disordered" evidence="1">
    <location>
        <begin position="28"/>
        <end position="1011"/>
    </location>
</feature>
<organism evidence="2 3">
    <name type="scientific">Hydnum rufescens UP504</name>
    <dbReference type="NCBI Taxonomy" id="1448309"/>
    <lineage>
        <taxon>Eukaryota</taxon>
        <taxon>Fungi</taxon>
        <taxon>Dikarya</taxon>
        <taxon>Basidiomycota</taxon>
        <taxon>Agaricomycotina</taxon>
        <taxon>Agaricomycetes</taxon>
        <taxon>Cantharellales</taxon>
        <taxon>Hydnaceae</taxon>
        <taxon>Hydnum</taxon>
    </lineage>
</organism>
<feature type="compositionally biased region" description="Basic residues" evidence="1">
    <location>
        <begin position="679"/>
        <end position="689"/>
    </location>
</feature>
<feature type="compositionally biased region" description="Basic and acidic residues" evidence="1">
    <location>
        <begin position="283"/>
        <end position="292"/>
    </location>
</feature>
<dbReference type="AlphaFoldDB" id="A0A9P6DTN0"/>
<dbReference type="Proteomes" id="UP000886523">
    <property type="component" value="Unassembled WGS sequence"/>
</dbReference>
<feature type="compositionally biased region" description="Polar residues" evidence="1">
    <location>
        <begin position="583"/>
        <end position="592"/>
    </location>
</feature>
<feature type="compositionally biased region" description="Polar residues" evidence="1">
    <location>
        <begin position="694"/>
        <end position="704"/>
    </location>
</feature>
<feature type="compositionally biased region" description="Low complexity" evidence="1">
    <location>
        <begin position="643"/>
        <end position="678"/>
    </location>
</feature>
<feature type="compositionally biased region" description="Polar residues" evidence="1">
    <location>
        <begin position="35"/>
        <end position="48"/>
    </location>
</feature>
<feature type="region of interest" description="Disordered" evidence="1">
    <location>
        <begin position="1153"/>
        <end position="1179"/>
    </location>
</feature>
<feature type="compositionally biased region" description="Low complexity" evidence="1">
    <location>
        <begin position="480"/>
        <end position="493"/>
    </location>
</feature>
<feature type="compositionally biased region" description="Polar residues" evidence="1">
    <location>
        <begin position="446"/>
        <end position="479"/>
    </location>
</feature>